<dbReference type="GeneID" id="27311519"/>
<dbReference type="OrthoDB" id="5587616at2759"/>
<protein>
    <recommendedName>
        <fullName evidence="8">Tetratricopeptide SHNi-TPR domain-containing protein</fullName>
    </recommendedName>
</protein>
<dbReference type="AlphaFoldDB" id="A0A0D2AFD9"/>
<feature type="compositionally biased region" description="Basic and acidic residues" evidence="7">
    <location>
        <begin position="394"/>
        <end position="404"/>
    </location>
</feature>
<keyword evidence="10" id="KW-1185">Reference proteome</keyword>
<dbReference type="InParanoid" id="A0A0D2AFD9"/>
<evidence type="ECO:0000259" key="8">
    <source>
        <dbReference type="Pfam" id="PF10516"/>
    </source>
</evidence>
<evidence type="ECO:0000256" key="2">
    <source>
        <dbReference type="ARBA" id="ARBA00008402"/>
    </source>
</evidence>
<dbReference type="Gene3D" id="1.25.40.10">
    <property type="entry name" value="Tetratricopeptide repeat domain"/>
    <property type="match status" value="1"/>
</dbReference>
<organism evidence="9 10">
    <name type="scientific">Verruconis gallopava</name>
    <dbReference type="NCBI Taxonomy" id="253628"/>
    <lineage>
        <taxon>Eukaryota</taxon>
        <taxon>Fungi</taxon>
        <taxon>Dikarya</taxon>
        <taxon>Ascomycota</taxon>
        <taxon>Pezizomycotina</taxon>
        <taxon>Dothideomycetes</taxon>
        <taxon>Pleosporomycetidae</taxon>
        <taxon>Venturiales</taxon>
        <taxon>Sympoventuriaceae</taxon>
        <taxon>Verruconis</taxon>
    </lineage>
</organism>
<evidence type="ECO:0000256" key="7">
    <source>
        <dbReference type="SAM" id="MobiDB-lite"/>
    </source>
</evidence>
<keyword evidence="6" id="KW-0175">Coiled coil</keyword>
<comment type="subcellular location">
    <subcellularLocation>
        <location evidence="1">Nucleus</location>
    </subcellularLocation>
</comment>
<dbReference type="GO" id="GO:0005654">
    <property type="term" value="C:nucleoplasm"/>
    <property type="evidence" value="ECO:0007669"/>
    <property type="project" value="TreeGrafter"/>
</dbReference>
<proteinExistence type="inferred from homology"/>
<feature type="compositionally biased region" description="Low complexity" evidence="7">
    <location>
        <begin position="421"/>
        <end position="436"/>
    </location>
</feature>
<name>A0A0D2AFD9_9PEZI</name>
<dbReference type="PANTHER" id="PTHR15081:SF1">
    <property type="entry name" value="NUCLEAR AUTOANTIGENIC SPERM PROTEIN"/>
    <property type="match status" value="1"/>
</dbReference>
<dbReference type="GO" id="GO:0034080">
    <property type="term" value="P:CENP-A containing chromatin assembly"/>
    <property type="evidence" value="ECO:0007669"/>
    <property type="project" value="TreeGrafter"/>
</dbReference>
<evidence type="ECO:0000256" key="5">
    <source>
        <dbReference type="ARBA" id="ARBA00023242"/>
    </source>
</evidence>
<dbReference type="PANTHER" id="PTHR15081">
    <property type="entry name" value="NUCLEAR AUTOANTIGENIC SPERM PROTEIN NASP -RELATED"/>
    <property type="match status" value="1"/>
</dbReference>
<comment type="similarity">
    <text evidence="2">Belongs to the NASP family.</text>
</comment>
<evidence type="ECO:0000256" key="3">
    <source>
        <dbReference type="ARBA" id="ARBA00022737"/>
    </source>
</evidence>
<dbReference type="HOGENOM" id="CLU_028900_1_0_1"/>
<feature type="compositionally biased region" description="Basic and acidic residues" evidence="7">
    <location>
        <begin position="115"/>
        <end position="129"/>
    </location>
</feature>
<dbReference type="SUPFAM" id="SSF48452">
    <property type="entry name" value="TPR-like"/>
    <property type="match status" value="1"/>
</dbReference>
<dbReference type="VEuPathDB" id="FungiDB:PV09_03546"/>
<evidence type="ECO:0000256" key="1">
    <source>
        <dbReference type="ARBA" id="ARBA00004123"/>
    </source>
</evidence>
<feature type="compositionally biased region" description="Basic and acidic residues" evidence="7">
    <location>
        <begin position="439"/>
        <end position="458"/>
    </location>
</feature>
<feature type="coiled-coil region" evidence="6">
    <location>
        <begin position="316"/>
        <end position="361"/>
    </location>
</feature>
<dbReference type="EMBL" id="KN847537">
    <property type="protein sequence ID" value="KIW05683.1"/>
    <property type="molecule type" value="Genomic_DNA"/>
</dbReference>
<keyword evidence="4" id="KW-0802">TPR repeat</keyword>
<evidence type="ECO:0000256" key="4">
    <source>
        <dbReference type="ARBA" id="ARBA00022803"/>
    </source>
</evidence>
<dbReference type="GO" id="GO:0042393">
    <property type="term" value="F:histone binding"/>
    <property type="evidence" value="ECO:0007669"/>
    <property type="project" value="TreeGrafter"/>
</dbReference>
<evidence type="ECO:0000313" key="10">
    <source>
        <dbReference type="Proteomes" id="UP000053259"/>
    </source>
</evidence>
<feature type="region of interest" description="Disordered" evidence="7">
    <location>
        <begin position="83"/>
        <end position="157"/>
    </location>
</feature>
<evidence type="ECO:0000256" key="6">
    <source>
        <dbReference type="SAM" id="Coils"/>
    </source>
</evidence>
<feature type="region of interest" description="Disordered" evidence="7">
    <location>
        <begin position="190"/>
        <end position="209"/>
    </location>
</feature>
<gene>
    <name evidence="9" type="ORF">PV09_03546</name>
</gene>
<evidence type="ECO:0000313" key="9">
    <source>
        <dbReference type="EMBL" id="KIW05683.1"/>
    </source>
</evidence>
<keyword evidence="3" id="KW-0677">Repeat</keyword>
<feature type="compositionally biased region" description="Acidic residues" evidence="7">
    <location>
        <begin position="142"/>
        <end position="157"/>
    </location>
</feature>
<dbReference type="InterPro" id="IPR051730">
    <property type="entry name" value="NASP-like"/>
</dbReference>
<feature type="domain" description="Tetratricopeptide SHNi-TPR" evidence="8">
    <location>
        <begin position="219"/>
        <end position="254"/>
    </location>
</feature>
<dbReference type="Pfam" id="PF10516">
    <property type="entry name" value="SHNi-TPR"/>
    <property type="match status" value="1"/>
</dbReference>
<reference evidence="9 10" key="1">
    <citation type="submission" date="2015-01" db="EMBL/GenBank/DDBJ databases">
        <title>The Genome Sequence of Ochroconis gallopava CBS43764.</title>
        <authorList>
            <consortium name="The Broad Institute Genomics Platform"/>
            <person name="Cuomo C."/>
            <person name="de Hoog S."/>
            <person name="Gorbushina A."/>
            <person name="Stielow B."/>
            <person name="Teixiera M."/>
            <person name="Abouelleil A."/>
            <person name="Chapman S.B."/>
            <person name="Priest M."/>
            <person name="Young S.K."/>
            <person name="Wortman J."/>
            <person name="Nusbaum C."/>
            <person name="Birren B."/>
        </authorList>
    </citation>
    <scope>NUCLEOTIDE SEQUENCE [LARGE SCALE GENOMIC DNA]</scope>
    <source>
        <strain evidence="9 10">CBS 43764</strain>
    </source>
</reference>
<feature type="compositionally biased region" description="Basic and acidic residues" evidence="7">
    <location>
        <begin position="282"/>
        <end position="307"/>
    </location>
</feature>
<dbReference type="InterPro" id="IPR019544">
    <property type="entry name" value="Tetratricopeptide_SHNi-TPR_dom"/>
</dbReference>
<sequence length="464" mass="50399">MAETEDTPSREKLTELTNAANLKYSLKNYNEAAELYSRATEMQGILNGDEMAPENAELLYLYGRCLYKVAVSKSDVLGGQVAGEKQKASKAETSKAAAAPSPGQKLAEDVVEAVIEEKEGGEERKKDAKSANQPYFQLVDAEWSDDEEEDEDADGEVQEAIEEEDDFATAYEILDLARLLLERQMQALQESDESSAKGKGKMEAIEMSPKLRHVKERLADTHDLQAEISLENEKFAEAITDFEAAATIKDELYPKASSIVAEVHYKLSLALEFESMSAVREAQAKESEGTKAPAGEKPEVDEKLRERAREETSIAIESIKLRIVEEESKLAGLEGDALKKKQEEIAEVKEILKEMEDRLEELHAPAVTINGPAGAPEGDAVGGILAQVLGETPAEQKARIEEATKNANDLSGLVKKKKPKASGPSSGTAAAPSGSGAKRKLDEEVAGDGDIKRARTEELTDATS</sequence>
<keyword evidence="5" id="KW-0539">Nucleus</keyword>
<feature type="compositionally biased region" description="Basic and acidic residues" evidence="7">
    <location>
        <begin position="84"/>
        <end position="93"/>
    </location>
</feature>
<dbReference type="GO" id="GO:0006335">
    <property type="term" value="P:DNA replication-dependent chromatin assembly"/>
    <property type="evidence" value="ECO:0007669"/>
    <property type="project" value="TreeGrafter"/>
</dbReference>
<dbReference type="InterPro" id="IPR011990">
    <property type="entry name" value="TPR-like_helical_dom_sf"/>
</dbReference>
<feature type="region of interest" description="Disordered" evidence="7">
    <location>
        <begin position="394"/>
        <end position="464"/>
    </location>
</feature>
<feature type="compositionally biased region" description="Basic and acidic residues" evidence="7">
    <location>
        <begin position="194"/>
        <end position="204"/>
    </location>
</feature>
<dbReference type="InterPro" id="IPR019734">
    <property type="entry name" value="TPR_rpt"/>
</dbReference>
<dbReference type="SMART" id="SM00028">
    <property type="entry name" value="TPR"/>
    <property type="match status" value="2"/>
</dbReference>
<dbReference type="RefSeq" id="XP_016215552.1">
    <property type="nucleotide sequence ID" value="XM_016356759.1"/>
</dbReference>
<accession>A0A0D2AFD9</accession>
<dbReference type="Proteomes" id="UP000053259">
    <property type="component" value="Unassembled WGS sequence"/>
</dbReference>
<feature type="region of interest" description="Disordered" evidence="7">
    <location>
        <begin position="278"/>
        <end position="307"/>
    </location>
</feature>
<dbReference type="STRING" id="253628.A0A0D2AFD9"/>